<comment type="caution">
    <text evidence="3">The sequence shown here is derived from an EMBL/GenBank/DDBJ whole genome shotgun (WGS) entry which is preliminary data.</text>
</comment>
<reference evidence="3" key="1">
    <citation type="submission" date="2021-01" db="EMBL/GenBank/DDBJ databases">
        <title>Whole genome shotgun sequence of Actinoplanes siamensis NBRC 109076.</title>
        <authorList>
            <person name="Komaki H."/>
            <person name="Tamura T."/>
        </authorList>
    </citation>
    <scope>NUCLEOTIDE SEQUENCE</scope>
    <source>
        <strain evidence="3">NBRC 109076</strain>
    </source>
</reference>
<evidence type="ECO:0000313" key="3">
    <source>
        <dbReference type="EMBL" id="GIF04463.1"/>
    </source>
</evidence>
<dbReference type="Proteomes" id="UP000629619">
    <property type="component" value="Unassembled WGS sequence"/>
</dbReference>
<dbReference type="SMART" id="SM00530">
    <property type="entry name" value="HTH_XRE"/>
    <property type="match status" value="1"/>
</dbReference>
<dbReference type="Gene3D" id="1.10.260.40">
    <property type="entry name" value="lambda repressor-like DNA-binding domains"/>
    <property type="match status" value="1"/>
</dbReference>
<keyword evidence="4" id="KW-1185">Reference proteome</keyword>
<gene>
    <name evidence="3" type="ORF">Asi03nite_20010</name>
</gene>
<dbReference type="CDD" id="cd00093">
    <property type="entry name" value="HTH_XRE"/>
    <property type="match status" value="1"/>
</dbReference>
<feature type="domain" description="HTH cro/C1-type" evidence="2">
    <location>
        <begin position="10"/>
        <end position="56"/>
    </location>
</feature>
<protein>
    <recommendedName>
        <fullName evidence="2">HTH cro/C1-type domain-containing protein</fullName>
    </recommendedName>
</protein>
<dbReference type="AlphaFoldDB" id="A0A919TJB7"/>
<feature type="region of interest" description="Disordered" evidence="1">
    <location>
        <begin position="168"/>
        <end position="215"/>
    </location>
</feature>
<dbReference type="RefSeq" id="WP_203678257.1">
    <property type="nucleotide sequence ID" value="NZ_BOMW01000019.1"/>
</dbReference>
<organism evidence="3 4">
    <name type="scientific">Actinoplanes siamensis</name>
    <dbReference type="NCBI Taxonomy" id="1223317"/>
    <lineage>
        <taxon>Bacteria</taxon>
        <taxon>Bacillati</taxon>
        <taxon>Actinomycetota</taxon>
        <taxon>Actinomycetes</taxon>
        <taxon>Micromonosporales</taxon>
        <taxon>Micromonosporaceae</taxon>
        <taxon>Actinoplanes</taxon>
    </lineage>
</organism>
<dbReference type="Pfam" id="PF13560">
    <property type="entry name" value="HTH_31"/>
    <property type="match status" value="1"/>
</dbReference>
<proteinExistence type="predicted"/>
<evidence type="ECO:0000313" key="4">
    <source>
        <dbReference type="Proteomes" id="UP000629619"/>
    </source>
</evidence>
<evidence type="ECO:0000256" key="1">
    <source>
        <dbReference type="SAM" id="MobiDB-lite"/>
    </source>
</evidence>
<dbReference type="EMBL" id="BOMW01000019">
    <property type="protein sequence ID" value="GIF04463.1"/>
    <property type="molecule type" value="Genomic_DNA"/>
</dbReference>
<dbReference type="PROSITE" id="PS50943">
    <property type="entry name" value="HTH_CROC1"/>
    <property type="match status" value="1"/>
</dbReference>
<dbReference type="InterPro" id="IPR001387">
    <property type="entry name" value="Cro/C1-type_HTH"/>
</dbReference>
<dbReference type="SUPFAM" id="SSF47413">
    <property type="entry name" value="lambda repressor-like DNA-binding domains"/>
    <property type="match status" value="1"/>
</dbReference>
<dbReference type="GO" id="GO:0003677">
    <property type="term" value="F:DNA binding"/>
    <property type="evidence" value="ECO:0007669"/>
    <property type="project" value="InterPro"/>
</dbReference>
<feature type="compositionally biased region" description="Basic and acidic residues" evidence="1">
    <location>
        <begin position="197"/>
        <end position="215"/>
    </location>
</feature>
<evidence type="ECO:0000259" key="2">
    <source>
        <dbReference type="PROSITE" id="PS50943"/>
    </source>
</evidence>
<name>A0A919TJB7_9ACTN</name>
<sequence length="215" mass="23709">MTSAFADEPRRLRTLAELSYRQLASLSSVSHAQISDLEKGRRRPTPDIAKALDEALHACGRLTATMRTPAPDDVEGEPEAIELAQRAAASDASDETLKRIEKAFDQVAMAYATTAPAELLPRVRRHLRYIDQLLSGRATLAQRRRLLVVGAGCRCSARPCTSTCSNVPPLKPTSTRRPRSVQIDGLRWVGDATAPRPRNDRGSYRRPEVPSRRAS</sequence>
<accession>A0A919TJB7</accession>
<dbReference type="InterPro" id="IPR010982">
    <property type="entry name" value="Lambda_DNA-bd_dom_sf"/>
</dbReference>